<feature type="domain" description="Snake toxin/toxin-like" evidence="2">
    <location>
        <begin position="49"/>
        <end position="113"/>
    </location>
</feature>
<name>A0A2R5GYG0_9STRA</name>
<dbReference type="AlphaFoldDB" id="A0A2R5GYG0"/>
<comment type="caution">
    <text evidence="3">The sequence shown here is derived from an EMBL/GenBank/DDBJ whole genome shotgun (WGS) entry which is preliminary data.</text>
</comment>
<evidence type="ECO:0000313" key="3">
    <source>
        <dbReference type="EMBL" id="GBG33763.1"/>
    </source>
</evidence>
<sequence length="141" mass="14793">MCTETDAGTPTWVCARNFEACNTTAECTLGLALPTANCSDAGADPDFCIETCSGEQDVCVDEFRHPQNSRFGKSAVWGFEEVHVRGCASTCEALNQSADTGIGVTCCTDDLCNTSSRASVAPVLLVALCIMHAIALAFSTP</sequence>
<reference evidence="3 4" key="1">
    <citation type="submission" date="2017-12" db="EMBL/GenBank/DDBJ databases">
        <title>Sequencing, de novo assembly and annotation of complete genome of a new Thraustochytrid species, strain FCC1311.</title>
        <authorList>
            <person name="Sedici K."/>
            <person name="Godart F."/>
            <person name="Aiese Cigliano R."/>
            <person name="Sanseverino W."/>
            <person name="Barakat M."/>
            <person name="Ortet P."/>
            <person name="Marechal E."/>
            <person name="Cagnac O."/>
            <person name="Amato A."/>
        </authorList>
    </citation>
    <scope>NUCLEOTIDE SEQUENCE [LARGE SCALE GENOMIC DNA]</scope>
</reference>
<keyword evidence="1" id="KW-1133">Transmembrane helix</keyword>
<dbReference type="Proteomes" id="UP000241890">
    <property type="component" value="Unassembled WGS sequence"/>
</dbReference>
<evidence type="ECO:0000259" key="2">
    <source>
        <dbReference type="Pfam" id="PF00087"/>
    </source>
</evidence>
<keyword evidence="1" id="KW-0812">Transmembrane</keyword>
<dbReference type="InterPro" id="IPR045860">
    <property type="entry name" value="Snake_toxin-like_sf"/>
</dbReference>
<feature type="transmembrane region" description="Helical" evidence="1">
    <location>
        <begin position="120"/>
        <end position="138"/>
    </location>
</feature>
<evidence type="ECO:0000256" key="1">
    <source>
        <dbReference type="SAM" id="Phobius"/>
    </source>
</evidence>
<dbReference type="InParanoid" id="A0A2R5GYG0"/>
<protein>
    <recommendedName>
        <fullName evidence="2">Snake toxin/toxin-like domain-containing protein</fullName>
    </recommendedName>
</protein>
<dbReference type="Gene3D" id="2.10.60.10">
    <property type="entry name" value="CD59"/>
    <property type="match status" value="1"/>
</dbReference>
<organism evidence="3 4">
    <name type="scientific">Hondaea fermentalgiana</name>
    <dbReference type="NCBI Taxonomy" id="2315210"/>
    <lineage>
        <taxon>Eukaryota</taxon>
        <taxon>Sar</taxon>
        <taxon>Stramenopiles</taxon>
        <taxon>Bigyra</taxon>
        <taxon>Labyrinthulomycetes</taxon>
        <taxon>Thraustochytrida</taxon>
        <taxon>Thraustochytriidae</taxon>
        <taxon>Hondaea</taxon>
    </lineage>
</organism>
<gene>
    <name evidence="3" type="ORF">FCC1311_099862</name>
</gene>
<keyword evidence="1" id="KW-0472">Membrane</keyword>
<keyword evidence="4" id="KW-1185">Reference proteome</keyword>
<evidence type="ECO:0000313" key="4">
    <source>
        <dbReference type="Proteomes" id="UP000241890"/>
    </source>
</evidence>
<dbReference type="InterPro" id="IPR035076">
    <property type="entry name" value="Toxin/TOLIP"/>
</dbReference>
<accession>A0A2R5GYG0</accession>
<dbReference type="EMBL" id="BEYU01000168">
    <property type="protein sequence ID" value="GBG33763.1"/>
    <property type="molecule type" value="Genomic_DNA"/>
</dbReference>
<dbReference type="SUPFAM" id="SSF57302">
    <property type="entry name" value="Snake toxin-like"/>
    <property type="match status" value="1"/>
</dbReference>
<proteinExistence type="predicted"/>
<dbReference type="Pfam" id="PF00087">
    <property type="entry name" value="Toxin_TOLIP"/>
    <property type="match status" value="1"/>
</dbReference>